<evidence type="ECO:0000256" key="1">
    <source>
        <dbReference type="SAM" id="MobiDB-lite"/>
    </source>
</evidence>
<dbReference type="AlphaFoldDB" id="X8IX43"/>
<feature type="compositionally biased region" description="Polar residues" evidence="1">
    <location>
        <begin position="372"/>
        <end position="381"/>
    </location>
</feature>
<feature type="region of interest" description="Disordered" evidence="1">
    <location>
        <begin position="306"/>
        <end position="393"/>
    </location>
</feature>
<comment type="caution">
    <text evidence="2">The sequence shown here is derived from an EMBL/GenBank/DDBJ whole genome shotgun (WGS) entry which is preliminary data.</text>
</comment>
<evidence type="ECO:0000313" key="2">
    <source>
        <dbReference type="EMBL" id="EUC53551.1"/>
    </source>
</evidence>
<gene>
    <name evidence="2" type="ORF">RSOL_010680</name>
</gene>
<sequence>MFIPLAQRYNEDNITTGVSNAEDAVDFETNNVSYYQYGWEQAHANNLVLSLAQQHFNEYASGIKRGIYSLQLNGSRISLLSCHHFALAKLVQTFFQEHSTEQPLDSVVVKSAFYGKKLKPPYHEFVLFELGNTHDLGLRNHVVLDRNRLHGASVLSSVQQSEFAVARDEFRFACDGNREKLLRRCDLTPYEAIETVEFPVDDLLPLYELAIVALATSLQRDDYHLFNANCYWFASLIWEQVLEMYPEAKHEVLREGVRGKFGRLYSYTSDELEREEIEIKMQAMLSHMEAIITEVQTVWPISNGGDSYKMNTQGRHDGVDPGPSPAPNAPNAGQSPQTKETMFTTSNIPYPKAPKPRIPNPNLPNPMRPHRTSSALTNSRILESESSHRRYSGAYGERRKQILSAGLDSISSSLLNDRLFLLS</sequence>
<feature type="compositionally biased region" description="Pro residues" evidence="1">
    <location>
        <begin position="351"/>
        <end position="367"/>
    </location>
</feature>
<organism evidence="2 3">
    <name type="scientific">Rhizoctonia solani AG-3 Rhs1AP</name>
    <dbReference type="NCBI Taxonomy" id="1086054"/>
    <lineage>
        <taxon>Eukaryota</taxon>
        <taxon>Fungi</taxon>
        <taxon>Dikarya</taxon>
        <taxon>Basidiomycota</taxon>
        <taxon>Agaricomycotina</taxon>
        <taxon>Agaricomycetes</taxon>
        <taxon>Cantharellales</taxon>
        <taxon>Ceratobasidiaceae</taxon>
        <taxon>Rhizoctonia</taxon>
    </lineage>
</organism>
<accession>X8IX43</accession>
<reference evidence="3" key="1">
    <citation type="journal article" date="2014" name="Genome Announc.">
        <title>Draft genome sequence of the plant-pathogenic soil fungus Rhizoctonia solani anastomosis group 3 strain Rhs1AP.</title>
        <authorList>
            <person name="Cubeta M.A."/>
            <person name="Thomas E."/>
            <person name="Dean R.A."/>
            <person name="Jabaji S."/>
            <person name="Neate S.M."/>
            <person name="Tavantzis S."/>
            <person name="Toda T."/>
            <person name="Vilgalys R."/>
            <person name="Bharathan N."/>
            <person name="Fedorova-Abrams N."/>
            <person name="Pakala S.B."/>
            <person name="Pakala S.M."/>
            <person name="Zafar N."/>
            <person name="Joardar V."/>
            <person name="Losada L."/>
            <person name="Nierman W.C."/>
        </authorList>
    </citation>
    <scope>NUCLEOTIDE SEQUENCE [LARGE SCALE GENOMIC DNA]</scope>
    <source>
        <strain evidence="3">AG-3</strain>
    </source>
</reference>
<dbReference type="EMBL" id="JATN01000322">
    <property type="protein sequence ID" value="EUC53551.1"/>
    <property type="molecule type" value="Genomic_DNA"/>
</dbReference>
<proteinExistence type="predicted"/>
<protein>
    <submittedName>
        <fullName evidence="2">Uncharacterized protein</fullName>
    </submittedName>
</protein>
<evidence type="ECO:0000313" key="3">
    <source>
        <dbReference type="Proteomes" id="UP000030108"/>
    </source>
</evidence>
<dbReference type="OrthoDB" id="3149356at2759"/>
<feature type="compositionally biased region" description="Polar residues" evidence="1">
    <location>
        <begin position="338"/>
        <end position="348"/>
    </location>
</feature>
<dbReference type="Proteomes" id="UP000030108">
    <property type="component" value="Unassembled WGS sequence"/>
</dbReference>
<name>X8IX43_9AGAM</name>
<feature type="non-terminal residue" evidence="2">
    <location>
        <position position="423"/>
    </location>
</feature>